<dbReference type="HOGENOM" id="CLU_029872_1_0_11"/>
<name>I0HBF3_ACTM4</name>
<keyword evidence="2" id="KW-0378">Hydrolase</keyword>
<dbReference type="KEGG" id="ams:AMIS_51200"/>
<dbReference type="Pfam" id="PF13472">
    <property type="entry name" value="Lipase_GDSL_2"/>
    <property type="match status" value="1"/>
</dbReference>
<reference evidence="2 3" key="1">
    <citation type="submission" date="2012-02" db="EMBL/GenBank/DDBJ databases">
        <title>Complete genome sequence of Actinoplanes missouriensis 431 (= NBRC 102363).</title>
        <authorList>
            <person name="Ohnishi Y."/>
            <person name="Ishikawa J."/>
            <person name="Sekine M."/>
            <person name="Hosoyama A."/>
            <person name="Harada T."/>
            <person name="Narita H."/>
            <person name="Hata T."/>
            <person name="Konno Y."/>
            <person name="Tutikane K."/>
            <person name="Fujita N."/>
            <person name="Horinouchi S."/>
            <person name="Hayakawa M."/>
        </authorList>
    </citation>
    <scope>NUCLEOTIDE SEQUENCE [LARGE SCALE GENOMIC DNA]</scope>
    <source>
        <strain evidence="3">ATCC 14538 / DSM 43046 / CBS 188.64 / JCM 3121 / NBRC 102363 / NCIMB 12654 / NRRL B-3342 / UNCC 431</strain>
    </source>
</reference>
<dbReference type="InterPro" id="IPR053140">
    <property type="entry name" value="GDSL_Rv0518-like"/>
</dbReference>
<dbReference type="PANTHER" id="PTHR43784">
    <property type="entry name" value="GDSL-LIKE LIPASE/ACYLHYDROLASE, PUTATIVE (AFU_ORTHOLOGUE AFUA_2G00820)-RELATED"/>
    <property type="match status" value="1"/>
</dbReference>
<feature type="domain" description="SGNH hydrolase-type esterase" evidence="1">
    <location>
        <begin position="203"/>
        <end position="400"/>
    </location>
</feature>
<dbReference type="Proteomes" id="UP000007882">
    <property type="component" value="Chromosome"/>
</dbReference>
<evidence type="ECO:0000313" key="3">
    <source>
        <dbReference type="Proteomes" id="UP000007882"/>
    </source>
</evidence>
<gene>
    <name evidence="2" type="ordered locus">AMIS_51200</name>
</gene>
<evidence type="ECO:0000313" key="2">
    <source>
        <dbReference type="EMBL" id="BAL90340.1"/>
    </source>
</evidence>
<dbReference type="PANTHER" id="PTHR43784:SF2">
    <property type="entry name" value="GDSL-LIKE LIPASE_ACYLHYDROLASE, PUTATIVE (AFU_ORTHOLOGUE AFUA_2G00820)-RELATED"/>
    <property type="match status" value="1"/>
</dbReference>
<dbReference type="AlphaFoldDB" id="I0HBF3"/>
<accession>I0HBF3</accession>
<sequence>MAVLAATPGTAGQRNPTVREPIRAGTWAAPVTAQPAEQVQTLADQTVRQVVHASIGGDQPQVRFSNEFGAQPVRIGAASLGLRSGTGASTDLVPGTGQPLTFAGRPDAVIPAGGTLISDSADLVVPPGGDLVISLYLPDRTQVGTVTPLAYQMNMVAPGNLTAADRISSGGDGGRPAIETIPTYLFLSGVSVRARRSTSSIVAFGDSITRGAKTAQNANHRWPDLLAARLRDGDIDRGVLNTGISRNRLLSGPIGRTGRAGSRAWAGESGLRRFERDVLAQPAVSHAIVLLGVNDLGLVTPPTIDELIVGHRELIKRGRAAGVEMIGGTLLPFGGYRGRLDSPETRAKRDAFNAWVRRSGEYDAVVDFDAAVRDPAAPDRMLAAYDSGDHLHPSDEGMAAMAAAVPLNLFA</sequence>
<dbReference type="SUPFAM" id="SSF52266">
    <property type="entry name" value="SGNH hydrolase"/>
    <property type="match status" value="1"/>
</dbReference>
<dbReference type="Gene3D" id="3.40.50.1110">
    <property type="entry name" value="SGNH hydrolase"/>
    <property type="match status" value="1"/>
</dbReference>
<dbReference type="GO" id="GO:0016787">
    <property type="term" value="F:hydrolase activity"/>
    <property type="evidence" value="ECO:0007669"/>
    <property type="project" value="UniProtKB-KW"/>
</dbReference>
<dbReference type="EMBL" id="AP012319">
    <property type="protein sequence ID" value="BAL90340.1"/>
    <property type="molecule type" value="Genomic_DNA"/>
</dbReference>
<dbReference type="eggNOG" id="COG2755">
    <property type="taxonomic scope" value="Bacteria"/>
</dbReference>
<protein>
    <submittedName>
        <fullName evidence="2">Putative GDSL-like lipase/acylhydrolase</fullName>
    </submittedName>
</protein>
<proteinExistence type="predicted"/>
<keyword evidence="3" id="KW-1185">Reference proteome</keyword>
<dbReference type="InterPro" id="IPR036514">
    <property type="entry name" value="SGNH_hydro_sf"/>
</dbReference>
<dbReference type="PATRIC" id="fig|512565.3.peg.5115"/>
<dbReference type="STRING" id="512565.AMIS_51200"/>
<dbReference type="InterPro" id="IPR013830">
    <property type="entry name" value="SGNH_hydro"/>
</dbReference>
<evidence type="ECO:0000259" key="1">
    <source>
        <dbReference type="Pfam" id="PF13472"/>
    </source>
</evidence>
<dbReference type="CDD" id="cd01830">
    <property type="entry name" value="XynE_like"/>
    <property type="match status" value="1"/>
</dbReference>
<organism evidence="2 3">
    <name type="scientific">Actinoplanes missouriensis (strain ATCC 14538 / DSM 43046 / CBS 188.64 / JCM 3121 / NBRC 102363 / NCIMB 12654 / NRRL B-3342 / UNCC 431)</name>
    <dbReference type="NCBI Taxonomy" id="512565"/>
    <lineage>
        <taxon>Bacteria</taxon>
        <taxon>Bacillati</taxon>
        <taxon>Actinomycetota</taxon>
        <taxon>Actinomycetes</taxon>
        <taxon>Micromonosporales</taxon>
        <taxon>Micromonosporaceae</taxon>
        <taxon>Actinoplanes</taxon>
    </lineage>
</organism>